<evidence type="ECO:0000313" key="4">
    <source>
        <dbReference type="Proteomes" id="UP001310890"/>
    </source>
</evidence>
<dbReference type="InterPro" id="IPR036883">
    <property type="entry name" value="PDCD5-like_sf"/>
</dbReference>
<evidence type="ECO:0000256" key="2">
    <source>
        <dbReference type="SAM" id="MobiDB-lite"/>
    </source>
</evidence>
<sequence>MGDSDLDAIRQARRQELQSQQGGGGGGQQGGGGQKEEQKQREAEVRASILSQILEPAAADRLGRIRLVNAPRAEDVESRLIMLARTGQLRGRVSEMQLKDILGAVSEQQQEAEKVTVQRRKGGWDDDDLDDLLREDD</sequence>
<evidence type="ECO:0008006" key="5">
    <source>
        <dbReference type="Google" id="ProtNLM"/>
    </source>
</evidence>
<feature type="compositionally biased region" description="Basic and acidic residues" evidence="2">
    <location>
        <begin position="34"/>
        <end position="44"/>
    </location>
</feature>
<feature type="region of interest" description="Disordered" evidence="2">
    <location>
        <begin position="109"/>
        <end position="137"/>
    </location>
</feature>
<evidence type="ECO:0000256" key="1">
    <source>
        <dbReference type="ARBA" id="ARBA00010490"/>
    </source>
</evidence>
<evidence type="ECO:0000313" key="3">
    <source>
        <dbReference type="EMBL" id="KAK5114664.1"/>
    </source>
</evidence>
<comment type="similarity">
    <text evidence="1">Belongs to the PDCD5 family.</text>
</comment>
<organism evidence="3 4">
    <name type="scientific">Meristemomyces frigidus</name>
    <dbReference type="NCBI Taxonomy" id="1508187"/>
    <lineage>
        <taxon>Eukaryota</taxon>
        <taxon>Fungi</taxon>
        <taxon>Dikarya</taxon>
        <taxon>Ascomycota</taxon>
        <taxon>Pezizomycotina</taxon>
        <taxon>Dothideomycetes</taxon>
        <taxon>Dothideomycetidae</taxon>
        <taxon>Mycosphaerellales</taxon>
        <taxon>Teratosphaeriaceae</taxon>
        <taxon>Meristemomyces</taxon>
    </lineage>
</organism>
<dbReference type="PIRSF" id="PIRSF015730">
    <property type="entry name" value="TFAR19"/>
    <property type="match status" value="1"/>
</dbReference>
<feature type="compositionally biased region" description="Acidic residues" evidence="2">
    <location>
        <begin position="125"/>
        <end position="137"/>
    </location>
</feature>
<dbReference type="PANTHER" id="PTHR10840">
    <property type="entry name" value="PROGRAMMED CELL DEATH PROTEIN 5"/>
    <property type="match status" value="1"/>
</dbReference>
<dbReference type="Proteomes" id="UP001310890">
    <property type="component" value="Unassembled WGS sequence"/>
</dbReference>
<proteinExistence type="inferred from homology"/>
<gene>
    <name evidence="3" type="ORF">LTR62_002237</name>
</gene>
<reference evidence="3" key="1">
    <citation type="submission" date="2023-08" db="EMBL/GenBank/DDBJ databases">
        <title>Black Yeasts Isolated from many extreme environments.</title>
        <authorList>
            <person name="Coleine C."/>
            <person name="Stajich J.E."/>
            <person name="Selbmann L."/>
        </authorList>
    </citation>
    <scope>NUCLEOTIDE SEQUENCE</scope>
    <source>
        <strain evidence="3">CCFEE 5401</strain>
    </source>
</reference>
<comment type="caution">
    <text evidence="3">The sequence shown here is derived from an EMBL/GenBank/DDBJ whole genome shotgun (WGS) entry which is preliminary data.</text>
</comment>
<name>A0AAN7YS91_9PEZI</name>
<protein>
    <recommendedName>
        <fullName evidence="5">DNA-binding TFAR19-related protein</fullName>
    </recommendedName>
</protein>
<dbReference type="EMBL" id="JAVRRL010000016">
    <property type="protein sequence ID" value="KAK5114664.1"/>
    <property type="molecule type" value="Genomic_DNA"/>
</dbReference>
<dbReference type="GO" id="GO:0005829">
    <property type="term" value="C:cytosol"/>
    <property type="evidence" value="ECO:0007669"/>
    <property type="project" value="TreeGrafter"/>
</dbReference>
<dbReference type="GO" id="GO:0005634">
    <property type="term" value="C:nucleus"/>
    <property type="evidence" value="ECO:0007669"/>
    <property type="project" value="TreeGrafter"/>
</dbReference>
<dbReference type="PANTHER" id="PTHR10840:SF0">
    <property type="entry name" value="PROGRAMMED CELL DEATH PROTEIN 5"/>
    <property type="match status" value="1"/>
</dbReference>
<dbReference type="Gene3D" id="1.10.8.140">
    <property type="entry name" value="PDCD5-like"/>
    <property type="match status" value="1"/>
</dbReference>
<dbReference type="GO" id="GO:0003677">
    <property type="term" value="F:DNA binding"/>
    <property type="evidence" value="ECO:0007669"/>
    <property type="project" value="InterPro"/>
</dbReference>
<accession>A0AAN7YS91</accession>
<dbReference type="AlphaFoldDB" id="A0AAN7YS91"/>
<dbReference type="InterPro" id="IPR002836">
    <property type="entry name" value="PDCD5-like"/>
</dbReference>
<feature type="compositionally biased region" description="Gly residues" evidence="2">
    <location>
        <begin position="21"/>
        <end position="33"/>
    </location>
</feature>
<dbReference type="Pfam" id="PF01984">
    <property type="entry name" value="dsDNA_bind"/>
    <property type="match status" value="1"/>
</dbReference>
<feature type="compositionally biased region" description="Basic and acidic residues" evidence="2">
    <location>
        <begin position="7"/>
        <end position="16"/>
    </location>
</feature>
<dbReference type="SUPFAM" id="SSF46950">
    <property type="entry name" value="Double-stranded DNA-binding domain"/>
    <property type="match status" value="1"/>
</dbReference>
<feature type="region of interest" description="Disordered" evidence="2">
    <location>
        <begin position="1"/>
        <end position="44"/>
    </location>
</feature>